<dbReference type="STRING" id="1093900.A0A507AWA4"/>
<feature type="domain" description="Myb-like" evidence="2">
    <location>
        <begin position="8"/>
        <end position="57"/>
    </location>
</feature>
<dbReference type="PANTHER" id="PTHR23246:SF24">
    <property type="entry name" value="MYB DNA-BINDING DOMAIN-CONTAINING PROTEIN"/>
    <property type="match status" value="1"/>
</dbReference>
<comment type="caution">
    <text evidence="4">The sequence shown here is derived from an EMBL/GenBank/DDBJ whole genome shotgun (WGS) entry which is preliminary data.</text>
</comment>
<organism evidence="4 5">
    <name type="scientific">Thyridium curvatum</name>
    <dbReference type="NCBI Taxonomy" id="1093900"/>
    <lineage>
        <taxon>Eukaryota</taxon>
        <taxon>Fungi</taxon>
        <taxon>Dikarya</taxon>
        <taxon>Ascomycota</taxon>
        <taxon>Pezizomycotina</taxon>
        <taxon>Sordariomycetes</taxon>
        <taxon>Sordariomycetidae</taxon>
        <taxon>Thyridiales</taxon>
        <taxon>Thyridiaceae</taxon>
        <taxon>Thyridium</taxon>
    </lineage>
</organism>
<dbReference type="Pfam" id="PF00249">
    <property type="entry name" value="Myb_DNA-binding"/>
    <property type="match status" value="1"/>
</dbReference>
<dbReference type="PROSITE" id="PS50090">
    <property type="entry name" value="MYB_LIKE"/>
    <property type="match status" value="1"/>
</dbReference>
<feature type="domain" description="HTH myb-type" evidence="3">
    <location>
        <begin position="8"/>
        <end position="61"/>
    </location>
</feature>
<feature type="region of interest" description="Disordered" evidence="1">
    <location>
        <begin position="246"/>
        <end position="307"/>
    </location>
</feature>
<dbReference type="InterPro" id="IPR001005">
    <property type="entry name" value="SANT/Myb"/>
</dbReference>
<dbReference type="PANTHER" id="PTHR23246">
    <property type="entry name" value="NEW-GLUE PROTEIN"/>
    <property type="match status" value="1"/>
</dbReference>
<evidence type="ECO:0000313" key="5">
    <source>
        <dbReference type="Proteomes" id="UP000319257"/>
    </source>
</evidence>
<dbReference type="InterPro" id="IPR009057">
    <property type="entry name" value="Homeodomain-like_sf"/>
</dbReference>
<reference evidence="4 5" key="1">
    <citation type="submission" date="2019-06" db="EMBL/GenBank/DDBJ databases">
        <title>Draft genome sequence of the filamentous fungus Phialemoniopsis curvata isolated from diesel fuel.</title>
        <authorList>
            <person name="Varaljay V.A."/>
            <person name="Lyon W.J."/>
            <person name="Crouch A.L."/>
            <person name="Drake C.E."/>
            <person name="Hollomon J.M."/>
            <person name="Nadeau L.J."/>
            <person name="Nunn H.S."/>
            <person name="Stevenson B.S."/>
            <person name="Bojanowski C.L."/>
            <person name="Crookes-Goodson W.J."/>
        </authorList>
    </citation>
    <scope>NUCLEOTIDE SEQUENCE [LARGE SCALE GENOMIC DNA]</scope>
    <source>
        <strain evidence="4 5">D216</strain>
    </source>
</reference>
<dbReference type="EMBL" id="SKBQ01000051">
    <property type="protein sequence ID" value="TPX11016.1"/>
    <property type="molecule type" value="Genomic_DNA"/>
</dbReference>
<keyword evidence="5" id="KW-1185">Reference proteome</keyword>
<sequence>MPPHSADAPAKKQSKWSPEEDALIIELRGSGMKWEDISKRLPGRSAISCRLHYQNYLERRSEWDEDRKNKLARLYERFKPEMWAKVAEEMQVPWRAAEAMHWQLGESDMARRAGVVPFSLTAATMEAPLPHHYRTSPSRGHHHSQSYGGASAPRYGRLGSGPPTPGGLYTIPGGRPAPARREAVGPYGPGPESDDAMYYTHTGPGLAPIQAGAHDQTPGTLPGVAELTTGMSAYSTPAYSMSIPSASPIHSQSNSPVPPFPGMAYPSYEPAGAKRRASPPEQAYREPRRRHYDPRYDDVGEPSVSRY</sequence>
<dbReference type="GeneID" id="41975500"/>
<feature type="region of interest" description="Disordered" evidence="1">
    <location>
        <begin position="131"/>
        <end position="196"/>
    </location>
</feature>
<dbReference type="CDD" id="cd00167">
    <property type="entry name" value="SANT"/>
    <property type="match status" value="1"/>
</dbReference>
<protein>
    <submittedName>
        <fullName evidence="4">Uncharacterized protein</fullName>
    </submittedName>
</protein>
<dbReference type="InterPro" id="IPR017930">
    <property type="entry name" value="Myb_dom"/>
</dbReference>
<proteinExistence type="predicted"/>
<accession>A0A507AWA4</accession>
<gene>
    <name evidence="4" type="ORF">E0L32_008053</name>
</gene>
<dbReference type="SUPFAM" id="SSF46689">
    <property type="entry name" value="Homeodomain-like"/>
    <property type="match status" value="1"/>
</dbReference>
<dbReference type="Proteomes" id="UP000319257">
    <property type="component" value="Unassembled WGS sequence"/>
</dbReference>
<dbReference type="SMART" id="SM00717">
    <property type="entry name" value="SANT"/>
    <property type="match status" value="1"/>
</dbReference>
<dbReference type="InParanoid" id="A0A507AWA4"/>
<evidence type="ECO:0000259" key="2">
    <source>
        <dbReference type="PROSITE" id="PS50090"/>
    </source>
</evidence>
<dbReference type="RefSeq" id="XP_030992727.1">
    <property type="nucleotide sequence ID" value="XM_031142865.1"/>
</dbReference>
<evidence type="ECO:0000259" key="3">
    <source>
        <dbReference type="PROSITE" id="PS51294"/>
    </source>
</evidence>
<dbReference type="PROSITE" id="PS51294">
    <property type="entry name" value="HTH_MYB"/>
    <property type="match status" value="1"/>
</dbReference>
<dbReference type="OrthoDB" id="2350934at2759"/>
<evidence type="ECO:0000313" key="4">
    <source>
        <dbReference type="EMBL" id="TPX11016.1"/>
    </source>
</evidence>
<dbReference type="AlphaFoldDB" id="A0A507AWA4"/>
<name>A0A507AWA4_9PEZI</name>
<evidence type="ECO:0000256" key="1">
    <source>
        <dbReference type="SAM" id="MobiDB-lite"/>
    </source>
</evidence>
<dbReference type="Gene3D" id="1.10.10.60">
    <property type="entry name" value="Homeodomain-like"/>
    <property type="match status" value="1"/>
</dbReference>
<feature type="compositionally biased region" description="Polar residues" evidence="1">
    <location>
        <begin position="246"/>
        <end position="255"/>
    </location>
</feature>
<feature type="compositionally biased region" description="Basic residues" evidence="1">
    <location>
        <begin position="131"/>
        <end position="144"/>
    </location>
</feature>
<dbReference type="InterPro" id="IPR053095">
    <property type="entry name" value="Actin-binding/GATA_Znf"/>
</dbReference>